<dbReference type="EMBL" id="JABFOF010000001">
    <property type="protein sequence ID" value="KAG2408486.1"/>
    <property type="molecule type" value="Genomic_DNA"/>
</dbReference>
<keyword evidence="1" id="KW-0812">Transmembrane</keyword>
<dbReference type="AlphaFoldDB" id="A0A8T0L929"/>
<sequence>MQTLFSSPSSTATVNTFPNFYTENLSALQIYNIKLRSSSSKYLLFLALGIPTISLSMMFLVRPCTPAIGDDPAEPYHFALVVPLKMTLFPRNETKLEQQVGSSEFLIQGKDESVASLLASSSVGALGTFNDYDDLPEVVELLALGEETEKERGFLIKTKRMMIPKTISSFDPII</sequence>
<name>A0A8T0L929_PHAAN</name>
<gene>
    <name evidence="2" type="ORF">HKW66_Vig0033080</name>
</gene>
<accession>A0A8T0L929</accession>
<evidence type="ECO:0000313" key="3">
    <source>
        <dbReference type="Proteomes" id="UP000743370"/>
    </source>
</evidence>
<feature type="transmembrane region" description="Helical" evidence="1">
    <location>
        <begin position="42"/>
        <end position="61"/>
    </location>
</feature>
<protein>
    <submittedName>
        <fullName evidence="2">Uncharacterized protein</fullName>
    </submittedName>
</protein>
<reference evidence="2 3" key="1">
    <citation type="submission" date="2020-05" db="EMBL/GenBank/DDBJ databases">
        <title>Vigna angularis (adzuki bean) Var. LongXiaoDou No. 4 denovo assembly.</title>
        <authorList>
            <person name="Xiang H."/>
        </authorList>
    </citation>
    <scope>NUCLEOTIDE SEQUENCE [LARGE SCALE GENOMIC DNA]</scope>
    <source>
        <tissue evidence="2">Leaf</tissue>
    </source>
</reference>
<evidence type="ECO:0000313" key="2">
    <source>
        <dbReference type="EMBL" id="KAG2408486.1"/>
    </source>
</evidence>
<organism evidence="2 3">
    <name type="scientific">Phaseolus angularis</name>
    <name type="common">Azuki bean</name>
    <name type="synonym">Vigna angularis</name>
    <dbReference type="NCBI Taxonomy" id="3914"/>
    <lineage>
        <taxon>Eukaryota</taxon>
        <taxon>Viridiplantae</taxon>
        <taxon>Streptophyta</taxon>
        <taxon>Embryophyta</taxon>
        <taxon>Tracheophyta</taxon>
        <taxon>Spermatophyta</taxon>
        <taxon>Magnoliopsida</taxon>
        <taxon>eudicotyledons</taxon>
        <taxon>Gunneridae</taxon>
        <taxon>Pentapetalae</taxon>
        <taxon>rosids</taxon>
        <taxon>fabids</taxon>
        <taxon>Fabales</taxon>
        <taxon>Fabaceae</taxon>
        <taxon>Papilionoideae</taxon>
        <taxon>50 kb inversion clade</taxon>
        <taxon>NPAAA clade</taxon>
        <taxon>indigoferoid/millettioid clade</taxon>
        <taxon>Phaseoleae</taxon>
        <taxon>Vigna</taxon>
    </lineage>
</organism>
<proteinExistence type="predicted"/>
<keyword evidence="1" id="KW-0472">Membrane</keyword>
<keyword evidence="1" id="KW-1133">Transmembrane helix</keyword>
<evidence type="ECO:0000256" key="1">
    <source>
        <dbReference type="SAM" id="Phobius"/>
    </source>
</evidence>
<comment type="caution">
    <text evidence="2">The sequence shown here is derived from an EMBL/GenBank/DDBJ whole genome shotgun (WGS) entry which is preliminary data.</text>
</comment>
<dbReference type="Proteomes" id="UP000743370">
    <property type="component" value="Unassembled WGS sequence"/>
</dbReference>